<feature type="transmembrane region" description="Helical" evidence="1">
    <location>
        <begin position="53"/>
        <end position="69"/>
    </location>
</feature>
<keyword evidence="1" id="KW-0812">Transmembrane</keyword>
<accession>A0A2N4UH10</accession>
<dbReference type="InterPro" id="IPR037185">
    <property type="entry name" value="EmrE-like"/>
</dbReference>
<proteinExistence type="predicted"/>
<organism evidence="3 4">
    <name type="scientific">Pollutimonas nitritireducens</name>
    <dbReference type="NCBI Taxonomy" id="2045209"/>
    <lineage>
        <taxon>Bacteria</taxon>
        <taxon>Pseudomonadati</taxon>
        <taxon>Pseudomonadota</taxon>
        <taxon>Betaproteobacteria</taxon>
        <taxon>Burkholderiales</taxon>
        <taxon>Alcaligenaceae</taxon>
        <taxon>Pollutimonas</taxon>
    </lineage>
</organism>
<keyword evidence="1" id="KW-1133">Transmembrane helix</keyword>
<sequence length="103" mass="11308">MLETYPAPFFPPGTWPGWRDILFIIGLGLCNGAAQLLLIAAFQRVNASTLAPFNYFQLLMALAFSTLWFKQAPDLLAQAGIVLIVLAGIFLATRRDPARSTPQ</sequence>
<dbReference type="InterPro" id="IPR000620">
    <property type="entry name" value="EamA_dom"/>
</dbReference>
<dbReference type="SUPFAM" id="SSF103481">
    <property type="entry name" value="Multidrug resistance efflux transporter EmrE"/>
    <property type="match status" value="1"/>
</dbReference>
<evidence type="ECO:0000256" key="1">
    <source>
        <dbReference type="SAM" id="Phobius"/>
    </source>
</evidence>
<dbReference type="Proteomes" id="UP000234328">
    <property type="component" value="Unassembled WGS sequence"/>
</dbReference>
<feature type="transmembrane region" description="Helical" evidence="1">
    <location>
        <begin position="20"/>
        <end position="41"/>
    </location>
</feature>
<evidence type="ECO:0000313" key="3">
    <source>
        <dbReference type="EMBL" id="PLC54314.1"/>
    </source>
</evidence>
<reference evidence="3 4" key="1">
    <citation type="submission" date="2017-10" db="EMBL/GenBank/DDBJ databases">
        <title>Two draft genome sequences of Pusillimonas sp. strains isolated from a nitrate- and radionuclide-contaminated groundwater in Russia.</title>
        <authorList>
            <person name="Grouzdev D.S."/>
            <person name="Tourova T.P."/>
            <person name="Goeva M.A."/>
            <person name="Babich T.L."/>
            <person name="Sokolova D.S."/>
            <person name="Abdullin R."/>
            <person name="Poltaraus A.B."/>
            <person name="Toshchakov S.V."/>
            <person name="Nazina T.N."/>
        </authorList>
    </citation>
    <scope>NUCLEOTIDE SEQUENCE [LARGE SCALE GENOMIC DNA]</scope>
    <source>
        <strain evidence="3 4">JR1/69-2-13</strain>
    </source>
</reference>
<name>A0A2N4UH10_9BURK</name>
<keyword evidence="1" id="KW-0472">Membrane</keyword>
<feature type="transmembrane region" description="Helical" evidence="1">
    <location>
        <begin position="75"/>
        <end position="93"/>
    </location>
</feature>
<gene>
    <name evidence="3" type="ORF">CR155_09440</name>
</gene>
<evidence type="ECO:0000313" key="4">
    <source>
        <dbReference type="Proteomes" id="UP000234328"/>
    </source>
</evidence>
<dbReference type="GO" id="GO:0016020">
    <property type="term" value="C:membrane"/>
    <property type="evidence" value="ECO:0007669"/>
    <property type="project" value="InterPro"/>
</dbReference>
<dbReference type="EMBL" id="PDNV01000005">
    <property type="protein sequence ID" value="PLC54314.1"/>
    <property type="molecule type" value="Genomic_DNA"/>
</dbReference>
<dbReference type="OrthoDB" id="8584557at2"/>
<comment type="caution">
    <text evidence="3">The sequence shown here is derived from an EMBL/GenBank/DDBJ whole genome shotgun (WGS) entry which is preliminary data.</text>
</comment>
<dbReference type="Pfam" id="PF00892">
    <property type="entry name" value="EamA"/>
    <property type="match status" value="1"/>
</dbReference>
<evidence type="ECO:0000259" key="2">
    <source>
        <dbReference type="Pfam" id="PF00892"/>
    </source>
</evidence>
<dbReference type="AlphaFoldDB" id="A0A2N4UH10"/>
<protein>
    <recommendedName>
        <fullName evidence="2">EamA domain-containing protein</fullName>
    </recommendedName>
</protein>
<dbReference type="Gene3D" id="1.10.3730.20">
    <property type="match status" value="1"/>
</dbReference>
<keyword evidence="4" id="KW-1185">Reference proteome</keyword>
<feature type="domain" description="EamA" evidence="2">
    <location>
        <begin position="11"/>
        <end position="91"/>
    </location>
</feature>